<gene>
    <name evidence="1" type="ORF">KN1_13500</name>
</gene>
<organism evidence="1 2">
    <name type="scientific">Stygiolobus caldivivus</name>
    <dbReference type="NCBI Taxonomy" id="2824673"/>
    <lineage>
        <taxon>Archaea</taxon>
        <taxon>Thermoproteota</taxon>
        <taxon>Thermoprotei</taxon>
        <taxon>Sulfolobales</taxon>
        <taxon>Sulfolobaceae</taxon>
        <taxon>Stygiolobus</taxon>
    </lineage>
</organism>
<dbReference type="KEGG" id="csty:KN1_13500"/>
<protein>
    <submittedName>
        <fullName evidence="1">Uncharacterized protein</fullName>
    </submittedName>
</protein>
<reference evidence="1 2" key="1">
    <citation type="submission" date="2021-04" db="EMBL/GenBank/DDBJ databases">
        <title>Complete genome sequence of Stygiolobus sp. KN-1.</title>
        <authorList>
            <person name="Nakamura K."/>
            <person name="Sakai H."/>
            <person name="Kurosawa N."/>
        </authorList>
    </citation>
    <scope>NUCLEOTIDE SEQUENCE [LARGE SCALE GENOMIC DNA]</scope>
    <source>
        <strain evidence="1 2">KN-1</strain>
    </source>
</reference>
<dbReference type="AlphaFoldDB" id="A0A8D5U673"/>
<evidence type="ECO:0000313" key="1">
    <source>
        <dbReference type="EMBL" id="BCU70053.1"/>
    </source>
</evidence>
<evidence type="ECO:0000313" key="2">
    <source>
        <dbReference type="Proteomes" id="UP000825123"/>
    </source>
</evidence>
<keyword evidence="2" id="KW-1185">Reference proteome</keyword>
<dbReference type="RefSeq" id="WP_221290280.1">
    <property type="nucleotide sequence ID" value="NZ_AP024597.1"/>
</dbReference>
<name>A0A8D5U673_9CREN</name>
<proteinExistence type="predicted"/>
<dbReference type="Proteomes" id="UP000825123">
    <property type="component" value="Chromosome"/>
</dbReference>
<sequence length="75" mass="8506">MELRQEFSRNKAVKFNISPASLRTALKLYSSLEERDINTFIDALKSTLGTLNQEVVRAFDNIVEGYQKKKKGVVG</sequence>
<accession>A0A8D5U673</accession>
<dbReference type="GeneID" id="66163077"/>
<dbReference type="EMBL" id="AP024597">
    <property type="protein sequence ID" value="BCU70053.1"/>
    <property type="molecule type" value="Genomic_DNA"/>
</dbReference>